<dbReference type="Proteomes" id="UP001461498">
    <property type="component" value="Unassembled WGS sequence"/>
</dbReference>
<dbReference type="EMBL" id="JAPXFL010000012">
    <property type="protein sequence ID" value="KAK9498749.1"/>
    <property type="molecule type" value="Genomic_DNA"/>
</dbReference>
<dbReference type="GO" id="GO:0070181">
    <property type="term" value="F:small ribosomal subunit rRNA binding"/>
    <property type="evidence" value="ECO:0007669"/>
    <property type="project" value="TreeGrafter"/>
</dbReference>
<evidence type="ECO:0000256" key="1">
    <source>
        <dbReference type="ARBA" id="ARBA00009512"/>
    </source>
</evidence>
<organism evidence="4 5">
    <name type="scientific">Rhynocoris fuscipes</name>
    <dbReference type="NCBI Taxonomy" id="488301"/>
    <lineage>
        <taxon>Eukaryota</taxon>
        <taxon>Metazoa</taxon>
        <taxon>Ecdysozoa</taxon>
        <taxon>Arthropoda</taxon>
        <taxon>Hexapoda</taxon>
        <taxon>Insecta</taxon>
        <taxon>Pterygota</taxon>
        <taxon>Neoptera</taxon>
        <taxon>Paraneoptera</taxon>
        <taxon>Hemiptera</taxon>
        <taxon>Heteroptera</taxon>
        <taxon>Panheteroptera</taxon>
        <taxon>Cimicomorpha</taxon>
        <taxon>Reduviidae</taxon>
        <taxon>Harpactorinae</taxon>
        <taxon>Harpactorini</taxon>
        <taxon>Rhynocoris</taxon>
    </lineage>
</organism>
<dbReference type="GO" id="GO:0006412">
    <property type="term" value="P:translation"/>
    <property type="evidence" value="ECO:0007669"/>
    <property type="project" value="InterPro"/>
</dbReference>
<dbReference type="SUPFAM" id="SSF54995">
    <property type="entry name" value="Ribosomal protein S6"/>
    <property type="match status" value="1"/>
</dbReference>
<evidence type="ECO:0000256" key="2">
    <source>
        <dbReference type="ARBA" id="ARBA00035170"/>
    </source>
</evidence>
<dbReference type="InterPro" id="IPR014717">
    <property type="entry name" value="Transl_elong_EF1B/ribsomal_bS6"/>
</dbReference>
<name>A0AAW1CMJ5_9HEMI</name>
<dbReference type="FunFam" id="3.30.70.60:FF:000014">
    <property type="entry name" value="28S ribosomal protein S6, mitochondrial"/>
    <property type="match status" value="1"/>
</dbReference>
<dbReference type="Gene3D" id="3.30.70.60">
    <property type="match status" value="1"/>
</dbReference>
<gene>
    <name evidence="4" type="ORF">O3M35_003315</name>
</gene>
<comment type="similarity">
    <text evidence="1">Belongs to the bacterial ribosomal protein bS6 family.</text>
</comment>
<dbReference type="GO" id="GO:0005763">
    <property type="term" value="C:mitochondrial small ribosomal subunit"/>
    <property type="evidence" value="ECO:0007669"/>
    <property type="project" value="TreeGrafter"/>
</dbReference>
<evidence type="ECO:0000313" key="5">
    <source>
        <dbReference type="Proteomes" id="UP001461498"/>
    </source>
</evidence>
<reference evidence="4 5" key="1">
    <citation type="submission" date="2022-12" db="EMBL/GenBank/DDBJ databases">
        <title>Chromosome-level genome assembly of true bugs.</title>
        <authorList>
            <person name="Ma L."/>
            <person name="Li H."/>
        </authorList>
    </citation>
    <scope>NUCLEOTIDE SEQUENCE [LARGE SCALE GENOMIC DNA]</scope>
    <source>
        <strain evidence="4">Lab_2022b</strain>
    </source>
</reference>
<dbReference type="InterPro" id="IPR000529">
    <property type="entry name" value="Ribosomal_bS6"/>
</dbReference>
<dbReference type="CDD" id="cd15465">
    <property type="entry name" value="bS6_mito"/>
    <property type="match status" value="1"/>
</dbReference>
<protein>
    <recommendedName>
        <fullName evidence="2">Small ribosomal subunit protein bS6m</fullName>
    </recommendedName>
    <alternativeName>
        <fullName evidence="3">28S ribosomal protein S6, mitochondrial</fullName>
    </alternativeName>
</protein>
<dbReference type="AlphaFoldDB" id="A0AAW1CMJ5"/>
<dbReference type="InterPro" id="IPR035980">
    <property type="entry name" value="Ribosomal_bS6_sf"/>
</dbReference>
<evidence type="ECO:0000256" key="3">
    <source>
        <dbReference type="ARBA" id="ARBA00035365"/>
    </source>
</evidence>
<proteinExistence type="inferred from homology"/>
<keyword evidence="5" id="KW-1185">Reference proteome</keyword>
<sequence>MITYELALLLRIMPKTELKSVLKRTATAIFDKGGIIRRLDNLGAQKIPYKTASHGSVHREANYFVFAFTAPPTKVDSLIHECKRDVDIIRNRLYKVVEEEPYLCTLDEEMLPAPYRPEVIKMIEEAKKNEAKRPKFKYNTGLDYYPFQK</sequence>
<dbReference type="PANTHER" id="PTHR21011:SF1">
    <property type="entry name" value="SMALL RIBOSOMAL SUBUNIT PROTEIN BS6M"/>
    <property type="match status" value="1"/>
</dbReference>
<dbReference type="PANTHER" id="PTHR21011">
    <property type="entry name" value="MITOCHONDRIAL 28S RIBOSOMAL PROTEIN S6"/>
    <property type="match status" value="1"/>
</dbReference>
<comment type="caution">
    <text evidence="4">The sequence shown here is derived from an EMBL/GenBank/DDBJ whole genome shotgun (WGS) entry which is preliminary data.</text>
</comment>
<evidence type="ECO:0000313" key="4">
    <source>
        <dbReference type="EMBL" id="KAK9498749.1"/>
    </source>
</evidence>
<accession>A0AAW1CMJ5</accession>
<dbReference type="GO" id="GO:0003735">
    <property type="term" value="F:structural constituent of ribosome"/>
    <property type="evidence" value="ECO:0007669"/>
    <property type="project" value="InterPro"/>
</dbReference>
<dbReference type="Pfam" id="PF01250">
    <property type="entry name" value="Ribosomal_S6"/>
    <property type="match status" value="1"/>
</dbReference>